<evidence type="ECO:0000313" key="1">
    <source>
        <dbReference type="EMBL" id="KIM22905.1"/>
    </source>
</evidence>
<gene>
    <name evidence="1" type="ORF">M408DRAFT_277179</name>
</gene>
<accession>A0A0C3AE23</accession>
<evidence type="ECO:0000313" key="2">
    <source>
        <dbReference type="Proteomes" id="UP000054097"/>
    </source>
</evidence>
<sequence>MTLKYRKNYLSIIINMLTFMGIRTGQDSFQFQAWHRVVLGSECVHTDTNTSHSPGSPCSSIALTVSEQPNVQRYRKSRDGCKSSPWHGWSLPSEEAVADTLESNATMTGRASPEFYYATTRTV</sequence>
<name>A0A0C3AE23_SERVB</name>
<reference evidence="2" key="2">
    <citation type="submission" date="2015-01" db="EMBL/GenBank/DDBJ databases">
        <title>Evolutionary Origins and Diversification of the Mycorrhizal Mutualists.</title>
        <authorList>
            <consortium name="DOE Joint Genome Institute"/>
            <consortium name="Mycorrhizal Genomics Consortium"/>
            <person name="Kohler A."/>
            <person name="Kuo A."/>
            <person name="Nagy L.G."/>
            <person name="Floudas D."/>
            <person name="Copeland A."/>
            <person name="Barry K.W."/>
            <person name="Cichocki N."/>
            <person name="Veneault-Fourrey C."/>
            <person name="LaButti K."/>
            <person name="Lindquist E.A."/>
            <person name="Lipzen A."/>
            <person name="Lundell T."/>
            <person name="Morin E."/>
            <person name="Murat C."/>
            <person name="Riley R."/>
            <person name="Ohm R."/>
            <person name="Sun H."/>
            <person name="Tunlid A."/>
            <person name="Henrissat B."/>
            <person name="Grigoriev I.V."/>
            <person name="Hibbett D.S."/>
            <person name="Martin F."/>
        </authorList>
    </citation>
    <scope>NUCLEOTIDE SEQUENCE [LARGE SCALE GENOMIC DNA]</scope>
    <source>
        <strain evidence="2">MAFF 305830</strain>
    </source>
</reference>
<dbReference type="EMBL" id="KN824346">
    <property type="protein sequence ID" value="KIM22905.1"/>
    <property type="molecule type" value="Genomic_DNA"/>
</dbReference>
<dbReference type="HOGENOM" id="CLU_2016632_0_0_1"/>
<proteinExistence type="predicted"/>
<protein>
    <submittedName>
        <fullName evidence="1">Uncharacterized protein</fullName>
    </submittedName>
</protein>
<dbReference type="Proteomes" id="UP000054097">
    <property type="component" value="Unassembled WGS sequence"/>
</dbReference>
<reference evidence="1 2" key="1">
    <citation type="submission" date="2014-04" db="EMBL/GenBank/DDBJ databases">
        <authorList>
            <consortium name="DOE Joint Genome Institute"/>
            <person name="Kuo A."/>
            <person name="Zuccaro A."/>
            <person name="Kohler A."/>
            <person name="Nagy L.G."/>
            <person name="Floudas D."/>
            <person name="Copeland A."/>
            <person name="Barry K.W."/>
            <person name="Cichocki N."/>
            <person name="Veneault-Fourrey C."/>
            <person name="LaButti K."/>
            <person name="Lindquist E.A."/>
            <person name="Lipzen A."/>
            <person name="Lundell T."/>
            <person name="Morin E."/>
            <person name="Murat C."/>
            <person name="Sun H."/>
            <person name="Tunlid A."/>
            <person name="Henrissat B."/>
            <person name="Grigoriev I.V."/>
            <person name="Hibbett D.S."/>
            <person name="Martin F."/>
            <person name="Nordberg H.P."/>
            <person name="Cantor M.N."/>
            <person name="Hua S.X."/>
        </authorList>
    </citation>
    <scope>NUCLEOTIDE SEQUENCE [LARGE SCALE GENOMIC DNA]</scope>
    <source>
        <strain evidence="1 2">MAFF 305830</strain>
    </source>
</reference>
<keyword evidence="2" id="KW-1185">Reference proteome</keyword>
<dbReference type="AlphaFoldDB" id="A0A0C3AE23"/>
<organism evidence="1 2">
    <name type="scientific">Serendipita vermifera MAFF 305830</name>
    <dbReference type="NCBI Taxonomy" id="933852"/>
    <lineage>
        <taxon>Eukaryota</taxon>
        <taxon>Fungi</taxon>
        <taxon>Dikarya</taxon>
        <taxon>Basidiomycota</taxon>
        <taxon>Agaricomycotina</taxon>
        <taxon>Agaricomycetes</taxon>
        <taxon>Sebacinales</taxon>
        <taxon>Serendipitaceae</taxon>
        <taxon>Serendipita</taxon>
    </lineage>
</organism>